<dbReference type="OrthoDB" id="205198at2759"/>
<comment type="caution">
    <text evidence="3">The sequence shown here is derived from an EMBL/GenBank/DDBJ whole genome shotgun (WGS) entry which is preliminary data.</text>
</comment>
<reference evidence="3 4" key="1">
    <citation type="submission" date="2017-12" db="EMBL/GenBank/DDBJ databases">
        <title>Sequencing, de novo assembly and annotation of complete genome of a new Thraustochytrid species, strain FCC1311.</title>
        <authorList>
            <person name="Sedici K."/>
            <person name="Godart F."/>
            <person name="Aiese Cigliano R."/>
            <person name="Sanseverino W."/>
            <person name="Barakat M."/>
            <person name="Ortet P."/>
            <person name="Marechal E."/>
            <person name="Cagnac O."/>
            <person name="Amato A."/>
        </authorList>
    </citation>
    <scope>NUCLEOTIDE SEQUENCE [LARGE SCALE GENOMIC DNA]</scope>
</reference>
<evidence type="ECO:0000256" key="1">
    <source>
        <dbReference type="SAM" id="MobiDB-lite"/>
    </source>
</evidence>
<feature type="domain" description="MAGE" evidence="2">
    <location>
        <begin position="115"/>
        <end position="305"/>
    </location>
</feature>
<dbReference type="InterPro" id="IPR041898">
    <property type="entry name" value="MAGE_WH1"/>
</dbReference>
<dbReference type="InterPro" id="IPR037445">
    <property type="entry name" value="MAGE"/>
</dbReference>
<dbReference type="SMART" id="SM01373">
    <property type="entry name" value="MAGE"/>
    <property type="match status" value="1"/>
</dbReference>
<keyword evidence="4" id="KW-1185">Reference proteome</keyword>
<evidence type="ECO:0000259" key="2">
    <source>
        <dbReference type="SMART" id="SM01373"/>
    </source>
</evidence>
<accession>A0A2R5G9R4</accession>
<organism evidence="3 4">
    <name type="scientific">Hondaea fermentalgiana</name>
    <dbReference type="NCBI Taxonomy" id="2315210"/>
    <lineage>
        <taxon>Eukaryota</taxon>
        <taxon>Sar</taxon>
        <taxon>Stramenopiles</taxon>
        <taxon>Bigyra</taxon>
        <taxon>Labyrinthulomycetes</taxon>
        <taxon>Thraustochytrida</taxon>
        <taxon>Thraustochytriidae</taxon>
        <taxon>Hondaea</taxon>
    </lineage>
</organism>
<feature type="compositionally biased region" description="Basic and acidic residues" evidence="1">
    <location>
        <begin position="10"/>
        <end position="19"/>
    </location>
</feature>
<dbReference type="PANTHER" id="PTHR11736:SF14">
    <property type="entry name" value="NSE3 HOMOLOG, SMC5-SMC6 COMPLEX COMPONENT"/>
    <property type="match status" value="1"/>
</dbReference>
<dbReference type="AlphaFoldDB" id="A0A2R5G9R4"/>
<feature type="region of interest" description="Disordered" evidence="1">
    <location>
        <begin position="1"/>
        <end position="61"/>
    </location>
</feature>
<protein>
    <submittedName>
        <fullName evidence="3">Non-structural maintenance of chromosomes element 3-like</fullName>
    </submittedName>
</protein>
<feature type="compositionally biased region" description="Acidic residues" evidence="1">
    <location>
        <begin position="20"/>
        <end position="51"/>
    </location>
</feature>
<dbReference type="Gene3D" id="1.10.10.1200">
    <property type="entry name" value="MAGE homology domain, winged helix WH1 motif"/>
    <property type="match status" value="1"/>
</dbReference>
<dbReference type="InterPro" id="IPR041899">
    <property type="entry name" value="MAGE_WH2"/>
</dbReference>
<dbReference type="Pfam" id="PF01454">
    <property type="entry name" value="MAGE"/>
    <property type="match status" value="1"/>
</dbReference>
<evidence type="ECO:0000313" key="3">
    <source>
        <dbReference type="EMBL" id="GBG27777.1"/>
    </source>
</evidence>
<dbReference type="Proteomes" id="UP000241890">
    <property type="component" value="Unassembled WGS sequence"/>
</dbReference>
<dbReference type="InParanoid" id="A0A2R5G9R4"/>
<dbReference type="EMBL" id="BEYU01000035">
    <property type="protein sequence ID" value="GBG27777.1"/>
    <property type="molecule type" value="Genomic_DNA"/>
</dbReference>
<sequence length="330" mass="37454">MGRRVRASRRSKDVDHAEDHEEDEEEEHQEDDAHEGSEGDDDENDEDEDDELGRGQKRKALGLGDWDGGEWEVEAIVKGAAAKQQKILRETVPDTVPDKIKDLEDADSRKLISEVMRFILFRNLARKQCRTSHIIEHVIKPSNIDVTANQRKILLAIIQHRFADVFGYHLVSTSDAPAEKIQDENWMLLSLNESPDLRKDKGKENEANPVRGMAMVILSLIMLNDGAISEKKLTQELGKLGVPATSEKTGKNKLVFPDVAKATKQVRELGFISRRKSDRVNDDNSTIFEYVFGPNAKLEIGLPNIIRFMETMTNTKLKQKDVDRFLKPET</sequence>
<dbReference type="GO" id="GO:0005634">
    <property type="term" value="C:nucleus"/>
    <property type="evidence" value="ECO:0007669"/>
    <property type="project" value="TreeGrafter"/>
</dbReference>
<dbReference type="InterPro" id="IPR002190">
    <property type="entry name" value="MHD_dom"/>
</dbReference>
<evidence type="ECO:0000313" key="4">
    <source>
        <dbReference type="Proteomes" id="UP000241890"/>
    </source>
</evidence>
<name>A0A2R5G9R4_9STRA</name>
<dbReference type="PANTHER" id="PTHR11736">
    <property type="entry name" value="MELANOMA-ASSOCIATED ANTIGEN MAGE ANTIGEN"/>
    <property type="match status" value="1"/>
</dbReference>
<proteinExistence type="predicted"/>
<dbReference type="Gene3D" id="1.10.10.1210">
    <property type="entry name" value="MAGE homology domain, winged helix WH2 motif"/>
    <property type="match status" value="1"/>
</dbReference>
<gene>
    <name evidence="3" type="ORF">FCC1311_040002</name>
</gene>